<name>A0A3N4RRY0_9ACTN</name>
<dbReference type="SUPFAM" id="SSF56112">
    <property type="entry name" value="Protein kinase-like (PK-like)"/>
    <property type="match status" value="1"/>
</dbReference>
<dbReference type="Gene3D" id="3.30.200.20">
    <property type="entry name" value="Phosphorylase Kinase, domain 1"/>
    <property type="match status" value="1"/>
</dbReference>
<gene>
    <name evidence="2" type="ORF">EDD38_6778</name>
</gene>
<comment type="caution">
    <text evidence="2">The sequence shown here is derived from an EMBL/GenBank/DDBJ whole genome shotgun (WGS) entry which is preliminary data.</text>
</comment>
<evidence type="ECO:0000313" key="3">
    <source>
        <dbReference type="Proteomes" id="UP000266906"/>
    </source>
</evidence>
<dbReference type="AlphaFoldDB" id="A0A3N4RRY0"/>
<dbReference type="InterPro" id="IPR011009">
    <property type="entry name" value="Kinase-like_dom_sf"/>
</dbReference>
<dbReference type="GO" id="GO:0016301">
    <property type="term" value="F:kinase activity"/>
    <property type="evidence" value="ECO:0007669"/>
    <property type="project" value="UniProtKB-KW"/>
</dbReference>
<dbReference type="PANTHER" id="PTHR21310:SF42">
    <property type="entry name" value="BIFUNCTIONAL AAC_APH"/>
    <property type="match status" value="1"/>
</dbReference>
<dbReference type="PANTHER" id="PTHR21310">
    <property type="entry name" value="AMINOGLYCOSIDE PHOSPHOTRANSFERASE-RELATED-RELATED"/>
    <property type="match status" value="1"/>
</dbReference>
<proteinExistence type="predicted"/>
<dbReference type="RefSeq" id="WP_341869189.1">
    <property type="nucleotide sequence ID" value="NZ_RKQG01000002.1"/>
</dbReference>
<keyword evidence="2" id="KW-0418">Kinase</keyword>
<dbReference type="InterPro" id="IPR051678">
    <property type="entry name" value="AGP_Transferase"/>
</dbReference>
<dbReference type="EMBL" id="RKQG01000002">
    <property type="protein sequence ID" value="RPE29620.1"/>
    <property type="molecule type" value="Genomic_DNA"/>
</dbReference>
<keyword evidence="3" id="KW-1185">Reference proteome</keyword>
<reference evidence="2 3" key="1">
    <citation type="submission" date="2018-11" db="EMBL/GenBank/DDBJ databases">
        <title>Sequencing the genomes of 1000 actinobacteria strains.</title>
        <authorList>
            <person name="Klenk H.-P."/>
        </authorList>
    </citation>
    <scope>NUCLEOTIDE SEQUENCE [LARGE SCALE GENOMIC DNA]</scope>
    <source>
        <strain evidence="2 3">DSM 44781</strain>
    </source>
</reference>
<accession>A0A3N4RRY0</accession>
<dbReference type="Proteomes" id="UP000266906">
    <property type="component" value="Unassembled WGS sequence"/>
</dbReference>
<organism evidence="2 3">
    <name type="scientific">Kitasatospora cineracea</name>
    <dbReference type="NCBI Taxonomy" id="88074"/>
    <lineage>
        <taxon>Bacteria</taxon>
        <taxon>Bacillati</taxon>
        <taxon>Actinomycetota</taxon>
        <taxon>Actinomycetes</taxon>
        <taxon>Kitasatosporales</taxon>
        <taxon>Streptomycetaceae</taxon>
        <taxon>Kitasatospora</taxon>
    </lineage>
</organism>
<feature type="domain" description="Aminoglycoside phosphotransferase" evidence="1">
    <location>
        <begin position="36"/>
        <end position="269"/>
    </location>
</feature>
<dbReference type="InterPro" id="IPR002575">
    <property type="entry name" value="Aminoglycoside_PTrfase"/>
</dbReference>
<dbReference type="Pfam" id="PF01636">
    <property type="entry name" value="APH"/>
    <property type="match status" value="1"/>
</dbReference>
<protein>
    <submittedName>
        <fullName evidence="2">Aminoglycoside phosphotransferase (APT) family kinase protein</fullName>
    </submittedName>
</protein>
<keyword evidence="2" id="KW-0808">Transferase</keyword>
<evidence type="ECO:0000259" key="1">
    <source>
        <dbReference type="Pfam" id="PF01636"/>
    </source>
</evidence>
<dbReference type="Gene3D" id="3.90.1200.10">
    <property type="match status" value="1"/>
</dbReference>
<evidence type="ECO:0000313" key="2">
    <source>
        <dbReference type="EMBL" id="RPE29620.1"/>
    </source>
</evidence>
<sequence length="311" mass="32913">MTELILHEGEIPADAATVRALLREQRPEWAGLPVVAAGAGTDNRMFRLGDGLLVRLPRTAEHAGALRKERHWLPGMAARLAPLRVPEPVHAGVPGAAFPLDWSVYRWIEGAPPGPGTVSDWAALGTALAGAVRALHAAPLPAAGGRAGLDGYRGRELGLCDGWVGQRLAELRASGGDGLDLPLLAGLWRAGVELPAPSGPPVWLHGDLKPSNLLVRDGALHAVIDFGGLAVGFPDAEHAPVWDLPATARRAYWQAAALPRETWLRARAWAVAVAAAGLPYYRERDPAFAAECRARLTALQQHPEEGDPGGP</sequence>